<dbReference type="InterPro" id="IPR018732">
    <property type="entry name" value="Dpy-19/Dpy-19-like"/>
</dbReference>
<dbReference type="FunCoup" id="A0A1V9XQJ9">
    <property type="interactions" value="675"/>
</dbReference>
<dbReference type="STRING" id="418985.A0A1V9XQJ9"/>
<comment type="caution">
    <text evidence="9">The sequence shown here is derived from an EMBL/GenBank/DDBJ whole genome shotgun (WGS) entry which is preliminary data.</text>
</comment>
<dbReference type="Proteomes" id="UP000192247">
    <property type="component" value="Unassembled WGS sequence"/>
</dbReference>
<keyword evidence="6 8" id="KW-1133">Transmembrane helix</keyword>
<comment type="subcellular location">
    <subcellularLocation>
        <location evidence="1">Membrane</location>
        <topology evidence="1">Multi-pass membrane protein</topology>
    </subcellularLocation>
</comment>
<keyword evidence="4" id="KW-0808">Transferase</keyword>
<name>A0A1V9XQJ9_9ACAR</name>
<reference evidence="9 10" key="1">
    <citation type="journal article" date="2017" name="Gigascience">
        <title>Draft genome of the honey bee ectoparasitic mite, Tropilaelaps mercedesae, is shaped by the parasitic life history.</title>
        <authorList>
            <person name="Dong X."/>
            <person name="Armstrong S.D."/>
            <person name="Xia D."/>
            <person name="Makepeace B.L."/>
            <person name="Darby A.C."/>
            <person name="Kadowaki T."/>
        </authorList>
    </citation>
    <scope>NUCLEOTIDE SEQUENCE [LARGE SCALE GENOMIC DNA]</scope>
    <source>
        <strain evidence="9">Wuxi-XJTLU</strain>
    </source>
</reference>
<dbReference type="AlphaFoldDB" id="A0A1V9XQJ9"/>
<comment type="similarity">
    <text evidence="2">Belongs to the dpy-19 family.</text>
</comment>
<keyword evidence="7 8" id="KW-0472">Membrane</keyword>
<feature type="transmembrane region" description="Helical" evidence="8">
    <location>
        <begin position="46"/>
        <end position="68"/>
    </location>
</feature>
<feature type="transmembrane region" description="Helical" evidence="8">
    <location>
        <begin position="247"/>
        <end position="265"/>
    </location>
</feature>
<evidence type="ECO:0000256" key="4">
    <source>
        <dbReference type="ARBA" id="ARBA00022679"/>
    </source>
</evidence>
<proteinExistence type="inferred from homology"/>
<evidence type="ECO:0000256" key="8">
    <source>
        <dbReference type="SAM" id="Phobius"/>
    </source>
</evidence>
<organism evidence="9 10">
    <name type="scientific">Tropilaelaps mercedesae</name>
    <dbReference type="NCBI Taxonomy" id="418985"/>
    <lineage>
        <taxon>Eukaryota</taxon>
        <taxon>Metazoa</taxon>
        <taxon>Ecdysozoa</taxon>
        <taxon>Arthropoda</taxon>
        <taxon>Chelicerata</taxon>
        <taxon>Arachnida</taxon>
        <taxon>Acari</taxon>
        <taxon>Parasitiformes</taxon>
        <taxon>Mesostigmata</taxon>
        <taxon>Gamasina</taxon>
        <taxon>Dermanyssoidea</taxon>
        <taxon>Laelapidae</taxon>
        <taxon>Tropilaelaps</taxon>
    </lineage>
</organism>
<dbReference type="PANTHER" id="PTHR31488">
    <property type="entry name" value="DPY-19-LIKE 1, LIKE (H. SAPIENS)"/>
    <property type="match status" value="1"/>
</dbReference>
<evidence type="ECO:0000256" key="6">
    <source>
        <dbReference type="ARBA" id="ARBA00022989"/>
    </source>
</evidence>
<dbReference type="Pfam" id="PF10034">
    <property type="entry name" value="Dpy19"/>
    <property type="match status" value="2"/>
</dbReference>
<feature type="transmembrane region" description="Helical" evidence="8">
    <location>
        <begin position="137"/>
        <end position="155"/>
    </location>
</feature>
<feature type="transmembrane region" description="Helical" evidence="8">
    <location>
        <begin position="277"/>
        <end position="297"/>
    </location>
</feature>
<evidence type="ECO:0000313" key="10">
    <source>
        <dbReference type="Proteomes" id="UP000192247"/>
    </source>
</evidence>
<dbReference type="OrthoDB" id="6510770at2759"/>
<keyword evidence="5 8" id="KW-0812">Transmembrane</keyword>
<evidence type="ECO:0000256" key="7">
    <source>
        <dbReference type="ARBA" id="ARBA00023136"/>
    </source>
</evidence>
<dbReference type="GO" id="GO:0005637">
    <property type="term" value="C:nuclear inner membrane"/>
    <property type="evidence" value="ECO:0007669"/>
    <property type="project" value="TreeGrafter"/>
</dbReference>
<keyword evidence="10" id="KW-1185">Reference proteome</keyword>
<protein>
    <submittedName>
        <fullName evidence="9">Protein dpy-191-like</fullName>
    </submittedName>
</protein>
<feature type="transmembrane region" description="Helical" evidence="8">
    <location>
        <begin position="176"/>
        <end position="206"/>
    </location>
</feature>
<evidence type="ECO:0000256" key="5">
    <source>
        <dbReference type="ARBA" id="ARBA00022692"/>
    </source>
</evidence>
<dbReference type="PANTHER" id="PTHR31488:SF1">
    <property type="entry name" value="C-MANNOSYLTRANSFERASE DPY19L1"/>
    <property type="match status" value="1"/>
</dbReference>
<dbReference type="GO" id="GO:0000030">
    <property type="term" value="F:mannosyltransferase activity"/>
    <property type="evidence" value="ECO:0007669"/>
    <property type="project" value="TreeGrafter"/>
</dbReference>
<accession>A0A1V9XQJ9</accession>
<sequence length="497" mass="56388">MGRSRKPKIGFRAAAHDMKLIPRNPSEDSEKPTEVHSASTTSPYKIGLLIGLALLCGALNSLNGYSLFENDRYFSHLSNLEREMTFRTEMGLYYSYYKVIVNAPSFTEGLKALVRNNVTEYPLTINTLKRFNLYPEVVIGLAYRIFNHLAALLGIEAKSCWMIDRKELPSVESCSGLGDLATFYVVSVYLWNAATGIALVGLAYLITDDSHIWNILRAKLSDYKDFHTMLYTCAPEFNFLKIDYLESLWPTLLVPLAAALLLLGAKLMQRQQLPAEVLYNLYQCLAFVTMAFMIMRLKMFLTPHLCILTSLSASPRFVTNCSFRLAIAATLLAIIALPGWRKLEAAHLHQGEYSNPQLEELLTFIDDYAESTDSFAGPMPLMANILLSTGRPIVNHPHYEDSEIRAKTVNIYTLLSRKSLREVYGHLKKLSVRYIVISRSWCRGKMRTGCALVDIWDQLDPTNRYKTQVCDRLASGETEKLFDIVFHNDEYTMLALM</sequence>
<dbReference type="InParanoid" id="A0A1V9XQJ9"/>
<gene>
    <name evidence="9" type="ORF">BIW11_00741</name>
</gene>
<evidence type="ECO:0000313" key="9">
    <source>
        <dbReference type="EMBL" id="OQR75628.1"/>
    </source>
</evidence>
<evidence type="ECO:0000256" key="1">
    <source>
        <dbReference type="ARBA" id="ARBA00004141"/>
    </source>
</evidence>
<evidence type="ECO:0000256" key="2">
    <source>
        <dbReference type="ARBA" id="ARBA00008744"/>
    </source>
</evidence>
<dbReference type="EMBL" id="MNPL01006058">
    <property type="protein sequence ID" value="OQR75628.1"/>
    <property type="molecule type" value="Genomic_DNA"/>
</dbReference>
<evidence type="ECO:0000256" key="3">
    <source>
        <dbReference type="ARBA" id="ARBA00022676"/>
    </source>
</evidence>
<keyword evidence="3" id="KW-0328">Glycosyltransferase</keyword>